<dbReference type="Proteomes" id="UP000579250">
    <property type="component" value="Unassembled WGS sequence"/>
</dbReference>
<comment type="caution">
    <text evidence="2">The sequence shown here is derived from an EMBL/GenBank/DDBJ whole genome shotgun (WGS) entry which is preliminary data.</text>
</comment>
<proteinExistence type="predicted"/>
<dbReference type="AlphaFoldDB" id="A0A846ZBG4"/>
<keyword evidence="3" id="KW-1185">Reference proteome</keyword>
<feature type="transmembrane region" description="Helical" evidence="1">
    <location>
        <begin position="344"/>
        <end position="362"/>
    </location>
</feature>
<accession>A0A846ZBG4</accession>
<feature type="transmembrane region" description="Helical" evidence="1">
    <location>
        <begin position="432"/>
        <end position="453"/>
    </location>
</feature>
<feature type="transmembrane region" description="Helical" evidence="1">
    <location>
        <begin position="286"/>
        <end position="306"/>
    </location>
</feature>
<reference evidence="2 3" key="1">
    <citation type="submission" date="2020-04" db="EMBL/GenBank/DDBJ databases">
        <title>MicrobeNet Type strains.</title>
        <authorList>
            <person name="Nicholson A.C."/>
        </authorList>
    </citation>
    <scope>NUCLEOTIDE SEQUENCE [LARGE SCALE GENOMIC DNA]</scope>
    <source>
        <strain evidence="2 3">ATCC BAA-277</strain>
    </source>
</reference>
<name>A0A846ZBG4_9ACTN</name>
<keyword evidence="1" id="KW-1133">Transmembrane helix</keyword>
<dbReference type="RefSeq" id="WP_067641276.1">
    <property type="nucleotide sequence ID" value="NZ_JAAXPI010000051.1"/>
</dbReference>
<evidence type="ECO:0000313" key="3">
    <source>
        <dbReference type="Proteomes" id="UP000579250"/>
    </source>
</evidence>
<evidence type="ECO:0000256" key="1">
    <source>
        <dbReference type="SAM" id="Phobius"/>
    </source>
</evidence>
<keyword evidence="1" id="KW-0472">Membrane</keyword>
<organism evidence="2 3">
    <name type="scientific">Actinomadura latina</name>
    <dbReference type="NCBI Taxonomy" id="163603"/>
    <lineage>
        <taxon>Bacteria</taxon>
        <taxon>Bacillati</taxon>
        <taxon>Actinomycetota</taxon>
        <taxon>Actinomycetes</taxon>
        <taxon>Streptosporangiales</taxon>
        <taxon>Thermomonosporaceae</taxon>
        <taxon>Actinomadura</taxon>
    </lineage>
</organism>
<keyword evidence="1" id="KW-0812">Transmembrane</keyword>
<feature type="transmembrane region" description="Helical" evidence="1">
    <location>
        <begin position="255"/>
        <end position="274"/>
    </location>
</feature>
<sequence length="473" mass="51371">MNLAELVDLPGQRANGVSDGVQRLAAALHQHRRRQVNEALTADAVDRVRHWRDLLAGLGQIPGVDLQAASWMFAYHPRLIVTDLNLHEDEVHRWSMLVEMYTAWLELAVARQVPGIDDRSAAIGTACLARTRWKLLSAPDRPTVTDAPGEYGRLRVVSRVEQARQAREQWLTVLNEIDDYPALAALDIEAEAADLTMVDLGSNAAPPCNRVAETGDAGPRAAITGYAVTRLLLPRFAWRVSRTLVRATQGRRSTVHWWCSASILAAAVIAFAIAVDDRYGWSYRGYTAAAVLALTGYAVIAAGAAARPALGWLWLLRQPAGSTVGLLALGALPADWWWKSDPVLLGQAMALLATIGVGYLLTEVSNHGVHGRALLARTGGIAFAGFLHAFLIALIGLRTIVPAFAGVPQDTKVRLSCWWSAAGCSPDGLAPWQIVLAATTWSFVVGVFLQILWDDQPITAPLAHVRWRRGTSP</sequence>
<evidence type="ECO:0000313" key="2">
    <source>
        <dbReference type="EMBL" id="NKZ07296.1"/>
    </source>
</evidence>
<gene>
    <name evidence="2" type="ORF">HGB48_26700</name>
</gene>
<dbReference type="EMBL" id="JAAXPI010000051">
    <property type="protein sequence ID" value="NKZ07296.1"/>
    <property type="molecule type" value="Genomic_DNA"/>
</dbReference>
<protein>
    <submittedName>
        <fullName evidence="2">Uncharacterized protein</fullName>
    </submittedName>
</protein>
<feature type="transmembrane region" description="Helical" evidence="1">
    <location>
        <begin position="374"/>
        <end position="397"/>
    </location>
</feature>